<dbReference type="AlphaFoldDB" id="A0A0W0FV03"/>
<organism evidence="1 2">
    <name type="scientific">Moniliophthora roreri</name>
    <name type="common">Frosty pod rot fungus</name>
    <name type="synonym">Monilia roreri</name>
    <dbReference type="NCBI Taxonomy" id="221103"/>
    <lineage>
        <taxon>Eukaryota</taxon>
        <taxon>Fungi</taxon>
        <taxon>Dikarya</taxon>
        <taxon>Basidiomycota</taxon>
        <taxon>Agaricomycotina</taxon>
        <taxon>Agaricomycetes</taxon>
        <taxon>Agaricomycetidae</taxon>
        <taxon>Agaricales</taxon>
        <taxon>Marasmiineae</taxon>
        <taxon>Marasmiaceae</taxon>
        <taxon>Moniliophthora</taxon>
    </lineage>
</organism>
<sequence>MVICFWLERLGAKPDALTRCWDVYPKEGDTGYASVNPQNFRPIFTEEQLISSLQAIYLEEPVLQASVLMDIKKLHSDILSSLPNDPEAVAGLQHVKKGHNR</sequence>
<dbReference type="Proteomes" id="UP000054988">
    <property type="component" value="Unassembled WGS sequence"/>
</dbReference>
<comment type="caution">
    <text evidence="1">The sequence shown here is derived from an EMBL/GenBank/DDBJ whole genome shotgun (WGS) entry which is preliminary data.</text>
</comment>
<dbReference type="EMBL" id="LATX01001607">
    <property type="protein sequence ID" value="KTB40118.1"/>
    <property type="molecule type" value="Genomic_DNA"/>
</dbReference>
<protein>
    <submittedName>
        <fullName evidence="1">Putative retrotransposon nucleocapsid protein</fullName>
    </submittedName>
</protein>
<proteinExistence type="predicted"/>
<reference evidence="1 2" key="1">
    <citation type="submission" date="2015-12" db="EMBL/GenBank/DDBJ databases">
        <title>Draft genome sequence of Moniliophthora roreri, the causal agent of frosty pod rot of cacao.</title>
        <authorList>
            <person name="Aime M.C."/>
            <person name="Diaz-Valderrama J.R."/>
            <person name="Kijpornyongpan T."/>
            <person name="Phillips-Mora W."/>
        </authorList>
    </citation>
    <scope>NUCLEOTIDE SEQUENCE [LARGE SCALE GENOMIC DNA]</scope>
    <source>
        <strain evidence="1 2">MCA 2952</strain>
    </source>
</reference>
<evidence type="ECO:0000313" key="1">
    <source>
        <dbReference type="EMBL" id="KTB40118.1"/>
    </source>
</evidence>
<accession>A0A0W0FV03</accession>
<name>A0A0W0FV03_MONRR</name>
<gene>
    <name evidence="1" type="ORF">WG66_7305</name>
</gene>
<evidence type="ECO:0000313" key="2">
    <source>
        <dbReference type="Proteomes" id="UP000054988"/>
    </source>
</evidence>